<name>A0AAD9R8B3_9HYME</name>
<comment type="caution">
    <text evidence="2">The sequence shown here is derived from an EMBL/GenBank/DDBJ whole genome shotgun (WGS) entry which is preliminary data.</text>
</comment>
<dbReference type="Proteomes" id="UP001258017">
    <property type="component" value="Unassembled WGS sequence"/>
</dbReference>
<feature type="region of interest" description="Disordered" evidence="1">
    <location>
        <begin position="1"/>
        <end position="27"/>
    </location>
</feature>
<protein>
    <submittedName>
        <fullName evidence="2">Uncharacterized protein</fullName>
    </submittedName>
</protein>
<accession>A0AAD9R8B3</accession>
<dbReference type="AlphaFoldDB" id="A0AAD9R8B3"/>
<reference evidence="2" key="2">
    <citation type="journal article" date="2023" name="Commun. Biol.">
        <title>Intrasexual cuticular hydrocarbon dimorphism in a wasp sheds light on hydrocarbon biosynthesis genes in Hymenoptera.</title>
        <authorList>
            <person name="Moris V.C."/>
            <person name="Podsiadlowski L."/>
            <person name="Martin S."/>
            <person name="Oeyen J.P."/>
            <person name="Donath A."/>
            <person name="Petersen M."/>
            <person name="Wilbrandt J."/>
            <person name="Misof B."/>
            <person name="Liedtke D."/>
            <person name="Thamm M."/>
            <person name="Scheiner R."/>
            <person name="Schmitt T."/>
            <person name="Niehuis O."/>
        </authorList>
    </citation>
    <scope>NUCLEOTIDE SEQUENCE</scope>
    <source>
        <strain evidence="2">GBR_01_08_01A</strain>
    </source>
</reference>
<feature type="compositionally biased region" description="Acidic residues" evidence="1">
    <location>
        <begin position="116"/>
        <end position="126"/>
    </location>
</feature>
<feature type="non-terminal residue" evidence="2">
    <location>
        <position position="1"/>
    </location>
</feature>
<gene>
    <name evidence="2" type="ORF">KPH14_013078</name>
</gene>
<keyword evidence="3" id="KW-1185">Reference proteome</keyword>
<evidence type="ECO:0000256" key="1">
    <source>
        <dbReference type="SAM" id="MobiDB-lite"/>
    </source>
</evidence>
<sequence>STQRLEEETPQPSGTINDTTSSDHFGEIERTPLQLNLYVTRHQDFASLYELEGFALEHSRKLKNETNDGSSTSNATGSYRRTDIVVNSRNFVERENDRNNGACRRYDGDRDHGDSDTDDIEIGGDYDDYHHTPDDGELVVHFGSGKPSSPSSSVSSNGDSTTRLDEINDELNFVRSYCNERLFSLFGDSAYEHIVSKKCTTYRPSYLTAYVADDLNRLREKDPYVCLNYVLLKEYLAMHGVPLTALNDELI</sequence>
<evidence type="ECO:0000313" key="2">
    <source>
        <dbReference type="EMBL" id="KAK2574869.1"/>
    </source>
</evidence>
<dbReference type="EMBL" id="JAIFRP010004585">
    <property type="protein sequence ID" value="KAK2574869.1"/>
    <property type="molecule type" value="Genomic_DNA"/>
</dbReference>
<feature type="region of interest" description="Disordered" evidence="1">
    <location>
        <begin position="99"/>
        <end position="162"/>
    </location>
</feature>
<proteinExistence type="predicted"/>
<organism evidence="2 3">
    <name type="scientific">Odynerus spinipes</name>
    <dbReference type="NCBI Taxonomy" id="1348599"/>
    <lineage>
        <taxon>Eukaryota</taxon>
        <taxon>Metazoa</taxon>
        <taxon>Ecdysozoa</taxon>
        <taxon>Arthropoda</taxon>
        <taxon>Hexapoda</taxon>
        <taxon>Insecta</taxon>
        <taxon>Pterygota</taxon>
        <taxon>Neoptera</taxon>
        <taxon>Endopterygota</taxon>
        <taxon>Hymenoptera</taxon>
        <taxon>Apocrita</taxon>
        <taxon>Aculeata</taxon>
        <taxon>Vespoidea</taxon>
        <taxon>Vespidae</taxon>
        <taxon>Eumeninae</taxon>
        <taxon>Odynerus</taxon>
    </lineage>
</organism>
<feature type="compositionally biased region" description="Low complexity" evidence="1">
    <location>
        <begin position="143"/>
        <end position="160"/>
    </location>
</feature>
<evidence type="ECO:0000313" key="3">
    <source>
        <dbReference type="Proteomes" id="UP001258017"/>
    </source>
</evidence>
<feature type="compositionally biased region" description="Basic and acidic residues" evidence="1">
    <location>
        <begin position="99"/>
        <end position="115"/>
    </location>
</feature>
<reference evidence="2" key="1">
    <citation type="submission" date="2021-08" db="EMBL/GenBank/DDBJ databases">
        <authorList>
            <person name="Misof B."/>
            <person name="Oliver O."/>
            <person name="Podsiadlowski L."/>
            <person name="Donath A."/>
            <person name="Peters R."/>
            <person name="Mayer C."/>
            <person name="Rust J."/>
            <person name="Gunkel S."/>
            <person name="Lesny P."/>
            <person name="Martin S."/>
            <person name="Oeyen J.P."/>
            <person name="Petersen M."/>
            <person name="Panagiotis P."/>
            <person name="Wilbrandt J."/>
            <person name="Tanja T."/>
        </authorList>
    </citation>
    <scope>NUCLEOTIDE SEQUENCE</scope>
    <source>
        <strain evidence="2">GBR_01_08_01A</strain>
        <tissue evidence="2">Thorax + abdomen</tissue>
    </source>
</reference>
<feature type="compositionally biased region" description="Polar residues" evidence="1">
    <location>
        <begin position="10"/>
        <end position="23"/>
    </location>
</feature>